<feature type="region of interest" description="Disordered" evidence="1">
    <location>
        <begin position="1"/>
        <end position="301"/>
    </location>
</feature>
<evidence type="ECO:0000256" key="1">
    <source>
        <dbReference type="SAM" id="MobiDB-lite"/>
    </source>
</evidence>
<feature type="compositionally biased region" description="Low complexity" evidence="1">
    <location>
        <begin position="15"/>
        <end position="27"/>
    </location>
</feature>
<dbReference type="RefSeq" id="XP_028472935.1">
    <property type="nucleotide sequence ID" value="XM_028618568.1"/>
</dbReference>
<organism evidence="2 3">
    <name type="scientific">Apiotrichum porosum</name>
    <dbReference type="NCBI Taxonomy" id="105984"/>
    <lineage>
        <taxon>Eukaryota</taxon>
        <taxon>Fungi</taxon>
        <taxon>Dikarya</taxon>
        <taxon>Basidiomycota</taxon>
        <taxon>Agaricomycotina</taxon>
        <taxon>Tremellomycetes</taxon>
        <taxon>Trichosporonales</taxon>
        <taxon>Trichosporonaceae</taxon>
        <taxon>Apiotrichum</taxon>
    </lineage>
</organism>
<gene>
    <name evidence="2" type="ORF">EHS24_002848</name>
</gene>
<feature type="compositionally biased region" description="Polar residues" evidence="1">
    <location>
        <begin position="222"/>
        <end position="234"/>
    </location>
</feature>
<feature type="compositionally biased region" description="Basic and acidic residues" evidence="1">
    <location>
        <begin position="100"/>
        <end position="114"/>
    </location>
</feature>
<feature type="compositionally biased region" description="Low complexity" evidence="1">
    <location>
        <begin position="492"/>
        <end position="503"/>
    </location>
</feature>
<feature type="region of interest" description="Disordered" evidence="1">
    <location>
        <begin position="470"/>
        <end position="522"/>
    </location>
</feature>
<feature type="compositionally biased region" description="Polar residues" evidence="1">
    <location>
        <begin position="283"/>
        <end position="300"/>
    </location>
</feature>
<feature type="compositionally biased region" description="Low complexity" evidence="1">
    <location>
        <begin position="235"/>
        <end position="252"/>
    </location>
</feature>
<dbReference type="EMBL" id="RSCE01000014">
    <property type="protein sequence ID" value="RSH77788.1"/>
    <property type="molecule type" value="Genomic_DNA"/>
</dbReference>
<proteinExistence type="predicted"/>
<accession>A0A427XG19</accession>
<sequence length="783" mass="84962">MATRKASITGKRPRSPSLDSSDLSDAPDVPPPSSPLSDAPSSPDWSPVKPKTKAVARAATVKATPTGTPKAAPKATLTPRATRNNPPKLGPTARKASTKATKDSSKDAKEDETTPVKVTPAKPPPTLSPSAFFDALYKGQDKSKESPTAPAPRGKANGADRTTTAAAGPSGTSKPKASSRRRSTKISKTVDPTDDALQTGGELASPLYAKRSLSRRHDSRSPVASSSRQTLDSQASSPAPRRPRFPSSLTFSDSDDDDDMSQPLDMSRILAGAQAQKLKKAQSTEQLGTSQPSPPRSATTLPEGVEIGQACAYREGPCYMPGLLAEFIPGSPGNKVKDVYVIETQLGTVRKQRNRVLFIVEEEIADCVRIDRPRTVIRLPTPELEFDPATIVDSAAYRDLEFAEQLITIRPHLADIINERYPPAQWRIDKFYLSSKERRSLDDEVRVADLSPDDHLEVLDELLRWALRGESSGEDVEAQDTPMEPPTDASEEAQAPPEPAVAADHSMSGGDEATPAALPLDESQPLLDVAAPAMATERPTRPAGSDRYESLPHHLRKTFIEIVLLPEAIVAMCVRSFPTEGTQQEQYDSANDNLKILSRDAEGSKWSIVWATLNANIGLWRRRKAQRLLREGNMAAEPELERIRGQGGRLTLKHDYRALNGDAPIDPVKFEQHLIQRERKREAQHRRAREKREAAEAAKASSSQVANITTSQMTETTDDAVVAGGVEEAEAEAAENVTPLASQAHMVVADEMAPGPVEIVVEQEEHVMDEKEDLVGATMAVDE</sequence>
<dbReference type="GeneID" id="39587391"/>
<feature type="compositionally biased region" description="Low complexity" evidence="1">
    <location>
        <begin position="35"/>
        <end position="66"/>
    </location>
</feature>
<reference evidence="2 3" key="1">
    <citation type="submission" date="2018-11" db="EMBL/GenBank/DDBJ databases">
        <title>Genome sequence of Apiotrichum porosum DSM 27194.</title>
        <authorList>
            <person name="Aliyu H."/>
            <person name="Gorte O."/>
            <person name="Ochsenreither K."/>
        </authorList>
    </citation>
    <scope>NUCLEOTIDE SEQUENCE [LARGE SCALE GENOMIC DNA]</scope>
    <source>
        <strain evidence="2 3">DSM 27194</strain>
    </source>
</reference>
<name>A0A427XG19_9TREE</name>
<dbReference type="Proteomes" id="UP000279236">
    <property type="component" value="Unassembled WGS sequence"/>
</dbReference>
<feature type="compositionally biased region" description="Polar residues" evidence="1">
    <location>
        <begin position="705"/>
        <end position="715"/>
    </location>
</feature>
<dbReference type="AlphaFoldDB" id="A0A427XG19"/>
<protein>
    <submittedName>
        <fullName evidence="2">Uncharacterized protein</fullName>
    </submittedName>
</protein>
<dbReference type="STRING" id="105984.A0A427XG19"/>
<comment type="caution">
    <text evidence="2">The sequence shown here is derived from an EMBL/GenBank/DDBJ whole genome shotgun (WGS) entry which is preliminary data.</text>
</comment>
<evidence type="ECO:0000313" key="2">
    <source>
        <dbReference type="EMBL" id="RSH77788.1"/>
    </source>
</evidence>
<dbReference type="OrthoDB" id="2565363at2759"/>
<feature type="region of interest" description="Disordered" evidence="1">
    <location>
        <begin position="677"/>
        <end position="716"/>
    </location>
</feature>
<keyword evidence="3" id="KW-1185">Reference proteome</keyword>
<evidence type="ECO:0000313" key="3">
    <source>
        <dbReference type="Proteomes" id="UP000279236"/>
    </source>
</evidence>